<dbReference type="Proteomes" id="UP000789901">
    <property type="component" value="Unassembled WGS sequence"/>
</dbReference>
<organism evidence="1 2">
    <name type="scientific">Gigaspora margarita</name>
    <dbReference type="NCBI Taxonomy" id="4874"/>
    <lineage>
        <taxon>Eukaryota</taxon>
        <taxon>Fungi</taxon>
        <taxon>Fungi incertae sedis</taxon>
        <taxon>Mucoromycota</taxon>
        <taxon>Glomeromycotina</taxon>
        <taxon>Glomeromycetes</taxon>
        <taxon>Diversisporales</taxon>
        <taxon>Gigasporaceae</taxon>
        <taxon>Gigaspora</taxon>
    </lineage>
</organism>
<feature type="non-terminal residue" evidence="1">
    <location>
        <position position="1"/>
    </location>
</feature>
<accession>A0ABN7W5T5</accession>
<comment type="caution">
    <text evidence="1">The sequence shown here is derived from an EMBL/GenBank/DDBJ whole genome shotgun (WGS) entry which is preliminary data.</text>
</comment>
<gene>
    <name evidence="1" type="ORF">GMARGA_LOCUS26977</name>
</gene>
<dbReference type="EMBL" id="CAJVQB010032297">
    <property type="protein sequence ID" value="CAG8818127.1"/>
    <property type="molecule type" value="Genomic_DNA"/>
</dbReference>
<evidence type="ECO:0000313" key="2">
    <source>
        <dbReference type="Proteomes" id="UP000789901"/>
    </source>
</evidence>
<reference evidence="1 2" key="1">
    <citation type="submission" date="2021-06" db="EMBL/GenBank/DDBJ databases">
        <authorList>
            <person name="Kallberg Y."/>
            <person name="Tangrot J."/>
            <person name="Rosling A."/>
        </authorList>
    </citation>
    <scope>NUCLEOTIDE SEQUENCE [LARGE SCALE GENOMIC DNA]</scope>
    <source>
        <strain evidence="1 2">120-4 pot B 10/14</strain>
    </source>
</reference>
<evidence type="ECO:0000313" key="1">
    <source>
        <dbReference type="EMBL" id="CAG8818127.1"/>
    </source>
</evidence>
<protein>
    <submittedName>
        <fullName evidence="1">6470_t:CDS:1</fullName>
    </submittedName>
</protein>
<sequence>HDHTRLSISKIKKELDQRNLNYNNEENKTNLICLLKANIQQKISNMIKGKANGWALKKNKEYEKRGRDKYITETVKEILKTLFHTSDKDKSKRYMAKEMLQDLQQKVQTGELEADEILQLKTIKNWISWYSSLYKKEVLKEAKAAVLSQKNIK</sequence>
<proteinExistence type="predicted"/>
<keyword evidence="2" id="KW-1185">Reference proteome</keyword>
<name>A0ABN7W5T5_GIGMA</name>